<keyword evidence="2 5" id="KW-0812">Transmembrane</keyword>
<evidence type="ECO:0000256" key="5">
    <source>
        <dbReference type="SAM" id="Phobius"/>
    </source>
</evidence>
<feature type="transmembrane region" description="Helical" evidence="5">
    <location>
        <begin position="42"/>
        <end position="61"/>
    </location>
</feature>
<evidence type="ECO:0000256" key="4">
    <source>
        <dbReference type="ARBA" id="ARBA00023136"/>
    </source>
</evidence>
<evidence type="ECO:0000256" key="2">
    <source>
        <dbReference type="ARBA" id="ARBA00022692"/>
    </source>
</evidence>
<dbReference type="Gene3D" id="1.20.120.1630">
    <property type="match status" value="1"/>
</dbReference>
<feature type="transmembrane region" description="Helical" evidence="5">
    <location>
        <begin position="12"/>
        <end position="30"/>
    </location>
</feature>
<evidence type="ECO:0000256" key="3">
    <source>
        <dbReference type="ARBA" id="ARBA00022989"/>
    </source>
</evidence>
<dbReference type="Proteomes" id="UP001242010">
    <property type="component" value="Chromosome"/>
</dbReference>
<evidence type="ECO:0000256" key="1">
    <source>
        <dbReference type="ARBA" id="ARBA00004127"/>
    </source>
</evidence>
<dbReference type="PANTHER" id="PTHR43847">
    <property type="entry name" value="BLL3993 PROTEIN"/>
    <property type="match status" value="1"/>
</dbReference>
<feature type="transmembrane region" description="Helical" evidence="5">
    <location>
        <begin position="90"/>
        <end position="121"/>
    </location>
</feature>
<accession>A0ABM8DPA0</accession>
<protein>
    <recommendedName>
        <fullName evidence="8">Isoprenylcysteine carboxylmethyltransferase family protein</fullName>
    </recommendedName>
</protein>
<keyword evidence="3 5" id="KW-1133">Transmembrane helix</keyword>
<comment type="subcellular location">
    <subcellularLocation>
        <location evidence="1">Endomembrane system</location>
        <topology evidence="1">Multi-pass membrane protein</topology>
    </subcellularLocation>
</comment>
<evidence type="ECO:0000313" key="6">
    <source>
        <dbReference type="EMBL" id="BDU68800.1"/>
    </source>
</evidence>
<dbReference type="InterPro" id="IPR007318">
    <property type="entry name" value="Phopholipid_MeTrfase"/>
</dbReference>
<dbReference type="Pfam" id="PF04191">
    <property type="entry name" value="PEMT"/>
    <property type="match status" value="1"/>
</dbReference>
<keyword evidence="7" id="KW-1185">Reference proteome</keyword>
<gene>
    <name evidence="6" type="ORF">GETHOR_09010</name>
</gene>
<evidence type="ECO:0000313" key="7">
    <source>
        <dbReference type="Proteomes" id="UP001242010"/>
    </source>
</evidence>
<reference evidence="7" key="1">
    <citation type="journal article" date="2023" name="Int. J. Syst. Evol. Microbiol.">
        <title>Mesoterricola silvestris gen. nov., sp. nov., Mesoterricola sediminis sp. nov., Geothrix oryzae sp. nov., Geothrix edaphica sp. nov., Geothrix rubra sp. nov., and Geothrix limicola sp. nov., six novel members of Acidobacteriota isolated from soils.</title>
        <authorList>
            <person name="Itoh H."/>
            <person name="Sugisawa Y."/>
            <person name="Mise K."/>
            <person name="Xu Z."/>
            <person name="Kuniyasu M."/>
            <person name="Ushijima N."/>
            <person name="Kawano K."/>
            <person name="Kobayashi E."/>
            <person name="Shiratori Y."/>
            <person name="Masuda Y."/>
            <person name="Senoo K."/>
        </authorList>
    </citation>
    <scope>NUCLEOTIDE SEQUENCE [LARGE SCALE GENOMIC DNA]</scope>
    <source>
        <strain evidence="7">Red222</strain>
    </source>
</reference>
<organism evidence="6 7">
    <name type="scientific">Geothrix oryzae</name>
    <dbReference type="NCBI Taxonomy" id="2927975"/>
    <lineage>
        <taxon>Bacteria</taxon>
        <taxon>Pseudomonadati</taxon>
        <taxon>Acidobacteriota</taxon>
        <taxon>Holophagae</taxon>
        <taxon>Holophagales</taxon>
        <taxon>Holophagaceae</taxon>
        <taxon>Geothrix</taxon>
    </lineage>
</organism>
<proteinExistence type="predicted"/>
<sequence>MPEHQRSPQPPLLFLACLLAGWGLGFLRPLGTHLPDALRHGVGVALLAGSLALAGWALAAFKGAGTTPNPNGEATALLTSGPFGYSRNPLYLGLSACLAGLGMLLDSAWVLLMVSGLVLLLDRLVIAREEVRLRAQFGGAYEAYVRRVRRWA</sequence>
<dbReference type="PROSITE" id="PS51257">
    <property type="entry name" value="PROKAR_LIPOPROTEIN"/>
    <property type="match status" value="1"/>
</dbReference>
<dbReference type="RefSeq" id="WP_286355436.1">
    <property type="nucleotide sequence ID" value="NZ_AP027079.1"/>
</dbReference>
<name>A0ABM8DPA0_9BACT</name>
<dbReference type="PANTHER" id="PTHR43847:SF1">
    <property type="entry name" value="BLL3993 PROTEIN"/>
    <property type="match status" value="1"/>
</dbReference>
<dbReference type="InterPro" id="IPR052527">
    <property type="entry name" value="Metal_cation-efflux_comp"/>
</dbReference>
<evidence type="ECO:0008006" key="8">
    <source>
        <dbReference type="Google" id="ProtNLM"/>
    </source>
</evidence>
<dbReference type="EMBL" id="AP027079">
    <property type="protein sequence ID" value="BDU68800.1"/>
    <property type="molecule type" value="Genomic_DNA"/>
</dbReference>
<keyword evidence="4 5" id="KW-0472">Membrane</keyword>